<sequence length="110" mass="11336">MFKSTIIALVCLVASSAAFSVNTPSTTTSTTQLNAYRQSYTYKLSAMEGEESAEYKPAMFGPEGGMGGADLPEDTVPGASAGAAAPVVDVALQEFLAQFEEAAALMEANA</sequence>
<feature type="chain" id="PRO_5031085358" evidence="2">
    <location>
        <begin position="19"/>
        <end position="110"/>
    </location>
</feature>
<evidence type="ECO:0000256" key="1">
    <source>
        <dbReference type="SAM" id="MobiDB-lite"/>
    </source>
</evidence>
<accession>A0A7S1UVB0</accession>
<reference evidence="3" key="1">
    <citation type="submission" date="2021-01" db="EMBL/GenBank/DDBJ databases">
        <authorList>
            <person name="Corre E."/>
            <person name="Pelletier E."/>
            <person name="Niang G."/>
            <person name="Scheremetjew M."/>
            <person name="Finn R."/>
            <person name="Kale V."/>
            <person name="Holt S."/>
            <person name="Cochrane G."/>
            <person name="Meng A."/>
            <person name="Brown T."/>
            <person name="Cohen L."/>
        </authorList>
    </citation>
    <scope>NUCLEOTIDE SEQUENCE</scope>
    <source>
        <strain evidence="3">CCMP 410</strain>
    </source>
</reference>
<dbReference type="EMBL" id="HBGK01016775">
    <property type="protein sequence ID" value="CAD9279520.1"/>
    <property type="molecule type" value="Transcribed_RNA"/>
</dbReference>
<evidence type="ECO:0000313" key="3">
    <source>
        <dbReference type="EMBL" id="CAD9279520.1"/>
    </source>
</evidence>
<protein>
    <submittedName>
        <fullName evidence="3">Uncharacterized protein</fullName>
    </submittedName>
</protein>
<gene>
    <name evidence="3" type="ORF">GOCE00092_LOCUS8429</name>
</gene>
<proteinExistence type="predicted"/>
<name>A0A7S1UVB0_9STRA</name>
<organism evidence="3">
    <name type="scientific">Grammatophora oceanica</name>
    <dbReference type="NCBI Taxonomy" id="210454"/>
    <lineage>
        <taxon>Eukaryota</taxon>
        <taxon>Sar</taxon>
        <taxon>Stramenopiles</taxon>
        <taxon>Ochrophyta</taxon>
        <taxon>Bacillariophyta</taxon>
        <taxon>Fragilariophyceae</taxon>
        <taxon>Fragilariophycidae</taxon>
        <taxon>Rhabdonematales</taxon>
        <taxon>Grammatophoraceae</taxon>
        <taxon>Grammatophora</taxon>
    </lineage>
</organism>
<evidence type="ECO:0000256" key="2">
    <source>
        <dbReference type="SAM" id="SignalP"/>
    </source>
</evidence>
<feature type="signal peptide" evidence="2">
    <location>
        <begin position="1"/>
        <end position="18"/>
    </location>
</feature>
<dbReference type="AlphaFoldDB" id="A0A7S1UVB0"/>
<feature type="region of interest" description="Disordered" evidence="1">
    <location>
        <begin position="56"/>
        <end position="78"/>
    </location>
</feature>
<keyword evidence="2" id="KW-0732">Signal</keyword>